<accession>A0A371GE81</accession>
<sequence length="119" mass="13785">MFHGLASEDPHKHLKEFHVICSTIRPHGIPEDYIKMKAFPFSMDGAVKDWLYMGDMKMMFLEKFFLAFMATSIKKEICDIRQHSGQHYMSTRRDSTSCVELVLITKSVSSSWSNTFVRG</sequence>
<evidence type="ECO:0000313" key="2">
    <source>
        <dbReference type="Proteomes" id="UP000257109"/>
    </source>
</evidence>
<dbReference type="AlphaFoldDB" id="A0A371GE81"/>
<name>A0A371GE81_MUCPR</name>
<proteinExistence type="predicted"/>
<evidence type="ECO:0008006" key="3">
    <source>
        <dbReference type="Google" id="ProtNLM"/>
    </source>
</evidence>
<comment type="caution">
    <text evidence="1">The sequence shown here is derived from an EMBL/GenBank/DDBJ whole genome shotgun (WGS) entry which is preliminary data.</text>
</comment>
<gene>
    <name evidence="1" type="ORF">CR513_29490</name>
</gene>
<protein>
    <recommendedName>
        <fullName evidence="3">Retrotransposon gag domain-containing protein</fullName>
    </recommendedName>
</protein>
<dbReference type="Proteomes" id="UP000257109">
    <property type="component" value="Unassembled WGS sequence"/>
</dbReference>
<keyword evidence="2" id="KW-1185">Reference proteome</keyword>
<dbReference type="EMBL" id="QJKJ01005821">
    <property type="protein sequence ID" value="RDX88857.1"/>
    <property type="molecule type" value="Genomic_DNA"/>
</dbReference>
<feature type="non-terminal residue" evidence="1">
    <location>
        <position position="1"/>
    </location>
</feature>
<organism evidence="1 2">
    <name type="scientific">Mucuna pruriens</name>
    <name type="common">Velvet bean</name>
    <name type="synonym">Dolichos pruriens</name>
    <dbReference type="NCBI Taxonomy" id="157652"/>
    <lineage>
        <taxon>Eukaryota</taxon>
        <taxon>Viridiplantae</taxon>
        <taxon>Streptophyta</taxon>
        <taxon>Embryophyta</taxon>
        <taxon>Tracheophyta</taxon>
        <taxon>Spermatophyta</taxon>
        <taxon>Magnoliopsida</taxon>
        <taxon>eudicotyledons</taxon>
        <taxon>Gunneridae</taxon>
        <taxon>Pentapetalae</taxon>
        <taxon>rosids</taxon>
        <taxon>fabids</taxon>
        <taxon>Fabales</taxon>
        <taxon>Fabaceae</taxon>
        <taxon>Papilionoideae</taxon>
        <taxon>50 kb inversion clade</taxon>
        <taxon>NPAAA clade</taxon>
        <taxon>indigoferoid/millettioid clade</taxon>
        <taxon>Phaseoleae</taxon>
        <taxon>Mucuna</taxon>
    </lineage>
</organism>
<dbReference type="OrthoDB" id="1689420at2759"/>
<reference evidence="1" key="1">
    <citation type="submission" date="2018-05" db="EMBL/GenBank/DDBJ databases">
        <title>Draft genome of Mucuna pruriens seed.</title>
        <authorList>
            <person name="Nnadi N.E."/>
            <person name="Vos R."/>
            <person name="Hasami M.H."/>
            <person name="Devisetty U.K."/>
            <person name="Aguiy J.C."/>
        </authorList>
    </citation>
    <scope>NUCLEOTIDE SEQUENCE [LARGE SCALE GENOMIC DNA]</scope>
    <source>
        <strain evidence="1">JCA_2017</strain>
    </source>
</reference>
<evidence type="ECO:0000313" key="1">
    <source>
        <dbReference type="EMBL" id="RDX88857.1"/>
    </source>
</evidence>